<feature type="transmembrane region" description="Helical" evidence="16">
    <location>
        <begin position="368"/>
        <end position="395"/>
    </location>
</feature>
<keyword evidence="10 16" id="KW-1133">Transmembrane helix</keyword>
<evidence type="ECO:0000256" key="4">
    <source>
        <dbReference type="ARBA" id="ARBA00021006"/>
    </source>
</evidence>
<feature type="transmembrane region" description="Helical" evidence="16">
    <location>
        <begin position="21"/>
        <end position="40"/>
    </location>
</feature>
<dbReference type="InterPro" id="IPR001750">
    <property type="entry name" value="ND/Mrp_TM"/>
</dbReference>
<keyword evidence="5 16" id="KW-0813">Transport</keyword>
<dbReference type="GO" id="GO:0048039">
    <property type="term" value="F:ubiquinone binding"/>
    <property type="evidence" value="ECO:0007669"/>
    <property type="project" value="TreeGrafter"/>
</dbReference>
<feature type="transmembrane region" description="Helical" evidence="16">
    <location>
        <begin position="85"/>
        <end position="101"/>
    </location>
</feature>
<keyword evidence="12 16" id="KW-0830">Ubiquinone</keyword>
<evidence type="ECO:0000256" key="7">
    <source>
        <dbReference type="ARBA" id="ARBA00022692"/>
    </source>
</evidence>
<accession>A0A024FSQ7</accession>
<evidence type="ECO:0000256" key="16">
    <source>
        <dbReference type="RuleBase" id="RU003297"/>
    </source>
</evidence>
<dbReference type="GO" id="GO:0015990">
    <property type="term" value="P:electron transport coupled proton transport"/>
    <property type="evidence" value="ECO:0007669"/>
    <property type="project" value="TreeGrafter"/>
</dbReference>
<comment type="similarity">
    <text evidence="2 16">Belongs to the complex I subunit 4 family.</text>
</comment>
<dbReference type="AlphaFoldDB" id="A0A024FSQ7"/>
<comment type="catalytic activity">
    <reaction evidence="15 16">
        <text>a ubiquinone + NADH + 5 H(+)(in) = a ubiquinol + NAD(+) + 4 H(+)(out)</text>
        <dbReference type="Rhea" id="RHEA:29091"/>
        <dbReference type="Rhea" id="RHEA-COMP:9565"/>
        <dbReference type="Rhea" id="RHEA-COMP:9566"/>
        <dbReference type="ChEBI" id="CHEBI:15378"/>
        <dbReference type="ChEBI" id="CHEBI:16389"/>
        <dbReference type="ChEBI" id="CHEBI:17976"/>
        <dbReference type="ChEBI" id="CHEBI:57540"/>
        <dbReference type="ChEBI" id="CHEBI:57945"/>
        <dbReference type="EC" id="7.1.1.2"/>
    </reaction>
</comment>
<organism evidence="18">
    <name type="scientific">Clavelina oblonga</name>
    <dbReference type="NCBI Taxonomy" id="286222"/>
    <lineage>
        <taxon>Eukaryota</taxon>
        <taxon>Metazoa</taxon>
        <taxon>Chordata</taxon>
        <taxon>Tunicata</taxon>
        <taxon>Ascidiacea</taxon>
        <taxon>Aplousobranchia</taxon>
        <taxon>Clavelinidae</taxon>
        <taxon>Clavelina</taxon>
    </lineage>
</organism>
<evidence type="ECO:0000256" key="3">
    <source>
        <dbReference type="ARBA" id="ARBA00012944"/>
    </source>
</evidence>
<evidence type="ECO:0000256" key="13">
    <source>
        <dbReference type="ARBA" id="ARBA00023128"/>
    </source>
</evidence>
<feature type="transmembrane region" description="Helical" evidence="16">
    <location>
        <begin position="60"/>
        <end position="78"/>
    </location>
</feature>
<dbReference type="PRINTS" id="PR01437">
    <property type="entry name" value="NUOXDRDTASE4"/>
</dbReference>
<comment type="subcellular location">
    <subcellularLocation>
        <location evidence="1 16">Mitochondrion membrane</location>
        <topology evidence="1 16">Multi-pass membrane protein</topology>
    </subcellularLocation>
</comment>
<dbReference type="InterPro" id="IPR003918">
    <property type="entry name" value="NADH_UbQ_OxRdtase"/>
</dbReference>
<sequence>MLFFSLGLMSFFGLSYKKYMWVFFYSFFFLLYYMKFLFMTGDSFFSGQFMFFNFDSVSLFFLYLSVWVCLFSFLPMMYSENKSSFFLFLLIMTVLVFLFTTNNIFMFFLTFELSLIPIIFLITSWGSYKERIFSAYYFLMFTMITSIPLLILMGLMVYLGFSNYLNSFFLISMGGGVNNIPWFLKILVLMGFMSKLPIYGLHIWLPKAHVDAPVGASMILAGVLLKLGGYGLMRIFFIMSFMGLSFFFVLLGVLGYFFTAVICMRQVDMKILVAYSSVNHMSLAFSGIFSYYYLGFKGSFFMFFGHGIVSPMMFFFVHFMVFRSMTRLMHGNKGYFSMYSTIMYFMFIFFIINLGVPPFINFFGEFGIFSSLFFFNNYFFFFILYGFMMSGVYVYNFFTTSTQGKPNWGFSSLSIYFNEIFICMISLVGILLSSLFLDTIM</sequence>
<keyword evidence="6 16" id="KW-0679">Respiratory chain</keyword>
<keyword evidence="8" id="KW-1278">Translocase</keyword>
<keyword evidence="11 16" id="KW-0520">NAD</keyword>
<feature type="transmembrane region" description="Helical" evidence="16">
    <location>
        <begin position="334"/>
        <end position="356"/>
    </location>
</feature>
<name>A0A024FSQ7_9ASCI</name>
<evidence type="ECO:0000256" key="8">
    <source>
        <dbReference type="ARBA" id="ARBA00022967"/>
    </source>
</evidence>
<dbReference type="GO" id="GO:0042773">
    <property type="term" value="P:ATP synthesis coupled electron transport"/>
    <property type="evidence" value="ECO:0007669"/>
    <property type="project" value="InterPro"/>
</dbReference>
<evidence type="ECO:0000256" key="11">
    <source>
        <dbReference type="ARBA" id="ARBA00023027"/>
    </source>
</evidence>
<feature type="transmembrane region" description="Helical" evidence="16">
    <location>
        <begin position="416"/>
        <end position="437"/>
    </location>
</feature>
<evidence type="ECO:0000313" key="18">
    <source>
        <dbReference type="EMBL" id="CAL24387.1"/>
    </source>
</evidence>
<keyword evidence="9 16" id="KW-0249">Electron transport</keyword>
<reference evidence="18" key="1">
    <citation type="journal article" date="2014" name="Genome Biol. Evol.">
        <title>Ascidian mitogenomics: comparison of evolutionary rates in closely related taxa provides evidence of ongoing speciation events.</title>
        <authorList>
            <person name="Griggio F."/>
            <person name="Voskoboynik A."/>
            <person name="Iannelli F."/>
            <person name="Justy F."/>
            <person name="Tilak M.K."/>
            <person name="Turon X."/>
            <person name="Pesole G."/>
            <person name="Douzery E.J."/>
            <person name="Mastrototaro F."/>
            <person name="Gissi C."/>
        </authorList>
    </citation>
    <scope>NUCLEOTIDE SEQUENCE</scope>
    <source>
        <tissue evidence="18">Muscle</tissue>
    </source>
</reference>
<protein>
    <recommendedName>
        <fullName evidence="4 16">NADH-ubiquinone oxidoreductase chain 4</fullName>
        <ecNumber evidence="3 16">7.1.1.2</ecNumber>
    </recommendedName>
</protein>
<keyword evidence="14 16" id="KW-0472">Membrane</keyword>
<evidence type="ECO:0000256" key="10">
    <source>
        <dbReference type="ARBA" id="ARBA00022989"/>
    </source>
</evidence>
<dbReference type="Pfam" id="PF00361">
    <property type="entry name" value="Proton_antipo_M"/>
    <property type="match status" value="1"/>
</dbReference>
<dbReference type="GO" id="GO:0003954">
    <property type="term" value="F:NADH dehydrogenase activity"/>
    <property type="evidence" value="ECO:0007669"/>
    <property type="project" value="TreeGrafter"/>
</dbReference>
<evidence type="ECO:0000256" key="5">
    <source>
        <dbReference type="ARBA" id="ARBA00022448"/>
    </source>
</evidence>
<geneLocation type="mitochondrion" evidence="18"/>
<evidence type="ECO:0000256" key="12">
    <source>
        <dbReference type="ARBA" id="ARBA00023075"/>
    </source>
</evidence>
<feature type="transmembrane region" description="Helical" evidence="16">
    <location>
        <begin position="135"/>
        <end position="160"/>
    </location>
</feature>
<dbReference type="GO" id="GO:0031966">
    <property type="term" value="C:mitochondrial membrane"/>
    <property type="evidence" value="ECO:0007669"/>
    <property type="project" value="UniProtKB-SubCell"/>
</dbReference>
<evidence type="ECO:0000256" key="9">
    <source>
        <dbReference type="ARBA" id="ARBA00022982"/>
    </source>
</evidence>
<evidence type="ECO:0000256" key="1">
    <source>
        <dbReference type="ARBA" id="ARBA00004225"/>
    </source>
</evidence>
<comment type="function">
    <text evidence="16">Core subunit of the mitochondrial membrane respiratory chain NADH dehydrogenase (Complex I) which catalyzes electron transfer from NADH through the respiratory chain, using ubiquinone as an electron acceptor. Essential for the catalytic activity and assembly of complex I.</text>
</comment>
<feature type="transmembrane region" description="Helical" evidence="16">
    <location>
        <begin position="271"/>
        <end position="294"/>
    </location>
</feature>
<gene>
    <name evidence="18" type="primary">nad4</name>
</gene>
<proteinExistence type="inferred from homology"/>
<feature type="transmembrane region" description="Helical" evidence="16">
    <location>
        <begin position="107"/>
        <end position="128"/>
    </location>
</feature>
<feature type="transmembrane region" description="Helical" evidence="16">
    <location>
        <begin position="210"/>
        <end position="229"/>
    </location>
</feature>
<dbReference type="EC" id="7.1.1.2" evidence="3 16"/>
<keyword evidence="7 16" id="KW-0812">Transmembrane</keyword>
<dbReference type="PANTHER" id="PTHR43507:SF20">
    <property type="entry name" value="NADH-UBIQUINONE OXIDOREDUCTASE CHAIN 4"/>
    <property type="match status" value="1"/>
</dbReference>
<evidence type="ECO:0000259" key="17">
    <source>
        <dbReference type="Pfam" id="PF00361"/>
    </source>
</evidence>
<evidence type="ECO:0000256" key="14">
    <source>
        <dbReference type="ARBA" id="ARBA00023136"/>
    </source>
</evidence>
<dbReference type="PANTHER" id="PTHR43507">
    <property type="entry name" value="NADH-UBIQUINONE OXIDOREDUCTASE CHAIN 4"/>
    <property type="match status" value="1"/>
</dbReference>
<dbReference type="GO" id="GO:0008137">
    <property type="term" value="F:NADH dehydrogenase (ubiquinone) activity"/>
    <property type="evidence" value="ECO:0007669"/>
    <property type="project" value="UniProtKB-UniRule"/>
</dbReference>
<feature type="transmembrane region" description="Helical" evidence="16">
    <location>
        <begin position="235"/>
        <end position="259"/>
    </location>
</feature>
<evidence type="ECO:0000256" key="15">
    <source>
        <dbReference type="ARBA" id="ARBA00049551"/>
    </source>
</evidence>
<feature type="transmembrane region" description="Helical" evidence="16">
    <location>
        <begin position="300"/>
        <end position="322"/>
    </location>
</feature>
<evidence type="ECO:0000256" key="6">
    <source>
        <dbReference type="ARBA" id="ARBA00022660"/>
    </source>
</evidence>
<dbReference type="EMBL" id="AM292604">
    <property type="protein sequence ID" value="CAL24387.1"/>
    <property type="molecule type" value="Genomic_DNA"/>
</dbReference>
<evidence type="ECO:0000256" key="2">
    <source>
        <dbReference type="ARBA" id="ARBA00009025"/>
    </source>
</evidence>
<keyword evidence="13 16" id="KW-0496">Mitochondrion</keyword>
<feature type="domain" description="NADH:quinone oxidoreductase/Mrp antiporter transmembrane" evidence="17">
    <location>
        <begin position="102"/>
        <end position="385"/>
    </location>
</feature>